<sequence>MELSQVVFLKSVNPITIIDNPSNRSKEAVLKFIKDEWFENWVLTIRKHLNLPENGADIRLVEGKNLFEPTVAPNYISLMLQIFPKQLIDRYGLAEDFMVNITLMVYFNAFIALEYFQGLVERDFEFVPTKALTAYKLHTFKHEVATILIPYHSSKKKFKEWVDKNWENMEKQMDEHLFEGTGILEIHKNTVLGEEIDTLLKQEKTYPKVATKLIDKYPEDKRLADPEQVRIIHKRYLDDLASFAKQFPTEQ</sequence>
<dbReference type="Proteomes" id="UP000590542">
    <property type="component" value="Unassembled WGS sequence"/>
</dbReference>
<gene>
    <name evidence="1" type="ORF">GYA37_03260</name>
</gene>
<accession>A0A7X9HTW1</accession>
<dbReference type="EMBL" id="JAAZNV010000011">
    <property type="protein sequence ID" value="NMB91838.1"/>
    <property type="molecule type" value="Genomic_DNA"/>
</dbReference>
<organism evidence="1 2">
    <name type="scientific">candidate division WWE3 bacterium</name>
    <dbReference type="NCBI Taxonomy" id="2053526"/>
    <lineage>
        <taxon>Bacteria</taxon>
        <taxon>Katanobacteria</taxon>
    </lineage>
</organism>
<proteinExistence type="predicted"/>
<comment type="caution">
    <text evidence="1">The sequence shown here is derived from an EMBL/GenBank/DDBJ whole genome shotgun (WGS) entry which is preliminary data.</text>
</comment>
<name>A0A7X9HTW1_UNCKA</name>
<evidence type="ECO:0000313" key="1">
    <source>
        <dbReference type="EMBL" id="NMB91838.1"/>
    </source>
</evidence>
<protein>
    <submittedName>
        <fullName evidence="1">Uncharacterized protein</fullName>
    </submittedName>
</protein>
<reference evidence="1 2" key="1">
    <citation type="journal article" date="2020" name="Biotechnol. Biofuels">
        <title>New insights from the biogas microbiome by comprehensive genome-resolved metagenomics of nearly 1600 species originating from multiple anaerobic digesters.</title>
        <authorList>
            <person name="Campanaro S."/>
            <person name="Treu L."/>
            <person name="Rodriguez-R L.M."/>
            <person name="Kovalovszki A."/>
            <person name="Ziels R.M."/>
            <person name="Maus I."/>
            <person name="Zhu X."/>
            <person name="Kougias P.G."/>
            <person name="Basile A."/>
            <person name="Luo G."/>
            <person name="Schluter A."/>
            <person name="Konstantinidis K.T."/>
            <person name="Angelidaki I."/>
        </authorList>
    </citation>
    <scope>NUCLEOTIDE SEQUENCE [LARGE SCALE GENOMIC DNA]</scope>
    <source>
        <strain evidence="1">AS27yjCOA_202</strain>
    </source>
</reference>
<dbReference type="AlphaFoldDB" id="A0A7X9HTW1"/>
<evidence type="ECO:0000313" key="2">
    <source>
        <dbReference type="Proteomes" id="UP000590542"/>
    </source>
</evidence>